<proteinExistence type="predicted"/>
<sequence>MLHTCCVFECAIIAGKSPPSSWLLFTTLHLLLAKAVARRAALQDLLEKDRQQCTVELKQIGEAFYPQRK</sequence>
<feature type="chain" id="PRO_5017198239" evidence="1">
    <location>
        <begin position="38"/>
        <end position="69"/>
    </location>
</feature>
<dbReference type="Proteomes" id="UP000261540">
    <property type="component" value="Unplaced"/>
</dbReference>
<feature type="signal peptide" evidence="1">
    <location>
        <begin position="1"/>
        <end position="37"/>
    </location>
</feature>
<accession>A0A3B3T4S3</accession>
<evidence type="ECO:0000313" key="2">
    <source>
        <dbReference type="Ensembl" id="ENSPKIP00000037660.1"/>
    </source>
</evidence>
<keyword evidence="1" id="KW-0732">Signal</keyword>
<reference evidence="2" key="2">
    <citation type="submission" date="2025-09" db="UniProtKB">
        <authorList>
            <consortium name="Ensembl"/>
        </authorList>
    </citation>
    <scope>IDENTIFICATION</scope>
</reference>
<dbReference type="Ensembl" id="ENSPKIT00000018633.1">
    <property type="protein sequence ID" value="ENSPKIP00000037660.1"/>
    <property type="gene ID" value="ENSPKIG00000015749.1"/>
</dbReference>
<name>A0A3B3T4S3_9TELE</name>
<evidence type="ECO:0000313" key="3">
    <source>
        <dbReference type="Proteomes" id="UP000261540"/>
    </source>
</evidence>
<organism evidence="2 3">
    <name type="scientific">Paramormyrops kingsleyae</name>
    <dbReference type="NCBI Taxonomy" id="1676925"/>
    <lineage>
        <taxon>Eukaryota</taxon>
        <taxon>Metazoa</taxon>
        <taxon>Chordata</taxon>
        <taxon>Craniata</taxon>
        <taxon>Vertebrata</taxon>
        <taxon>Euteleostomi</taxon>
        <taxon>Actinopterygii</taxon>
        <taxon>Neopterygii</taxon>
        <taxon>Teleostei</taxon>
        <taxon>Osteoglossocephala</taxon>
        <taxon>Osteoglossomorpha</taxon>
        <taxon>Osteoglossiformes</taxon>
        <taxon>Mormyridae</taxon>
        <taxon>Paramormyrops</taxon>
    </lineage>
</organism>
<keyword evidence="3" id="KW-1185">Reference proteome</keyword>
<dbReference type="AlphaFoldDB" id="A0A3B3T4S3"/>
<evidence type="ECO:0000256" key="1">
    <source>
        <dbReference type="SAM" id="SignalP"/>
    </source>
</evidence>
<protein>
    <submittedName>
        <fullName evidence="2">Uncharacterized protein</fullName>
    </submittedName>
</protein>
<reference evidence="2" key="1">
    <citation type="submission" date="2025-08" db="UniProtKB">
        <authorList>
            <consortium name="Ensembl"/>
        </authorList>
    </citation>
    <scope>IDENTIFICATION</scope>
</reference>